<feature type="compositionally biased region" description="Basic residues" evidence="1">
    <location>
        <begin position="45"/>
        <end position="54"/>
    </location>
</feature>
<feature type="compositionally biased region" description="Basic and acidic residues" evidence="1">
    <location>
        <begin position="1"/>
        <end position="10"/>
    </location>
</feature>
<organism evidence="2 3">
    <name type="scientific">Dioscorea cayennensis subsp. rotundata</name>
    <name type="common">White Guinea yam</name>
    <name type="synonym">Dioscorea rotundata</name>
    <dbReference type="NCBI Taxonomy" id="55577"/>
    <lineage>
        <taxon>Eukaryota</taxon>
        <taxon>Viridiplantae</taxon>
        <taxon>Streptophyta</taxon>
        <taxon>Embryophyta</taxon>
        <taxon>Tracheophyta</taxon>
        <taxon>Spermatophyta</taxon>
        <taxon>Magnoliopsida</taxon>
        <taxon>Liliopsida</taxon>
        <taxon>Dioscoreales</taxon>
        <taxon>Dioscoreaceae</taxon>
        <taxon>Dioscorea</taxon>
    </lineage>
</organism>
<reference evidence="3" key="1">
    <citation type="submission" date="2025-08" db="UniProtKB">
        <authorList>
            <consortium name="RefSeq"/>
        </authorList>
    </citation>
    <scope>IDENTIFICATION</scope>
</reference>
<feature type="region of interest" description="Disordered" evidence="1">
    <location>
        <begin position="148"/>
        <end position="341"/>
    </location>
</feature>
<dbReference type="Proteomes" id="UP001515500">
    <property type="component" value="Chromosome 17"/>
</dbReference>
<protein>
    <submittedName>
        <fullName evidence="3">Pre-mRNA-splicing factor CWC25-like</fullName>
    </submittedName>
</protein>
<feature type="compositionally biased region" description="Basic and acidic residues" evidence="1">
    <location>
        <begin position="171"/>
        <end position="183"/>
    </location>
</feature>
<name>A0AB40CVS0_DIOCR</name>
<feature type="compositionally biased region" description="Polar residues" evidence="1">
    <location>
        <begin position="231"/>
        <end position="245"/>
    </location>
</feature>
<evidence type="ECO:0000313" key="3">
    <source>
        <dbReference type="RefSeq" id="XP_039144098.1"/>
    </source>
</evidence>
<proteinExistence type="predicted"/>
<accession>A0AB40CVS0</accession>
<feature type="compositionally biased region" description="Basic and acidic residues" evidence="1">
    <location>
        <begin position="192"/>
        <end position="207"/>
    </location>
</feature>
<dbReference type="GeneID" id="120281308"/>
<evidence type="ECO:0000313" key="2">
    <source>
        <dbReference type="Proteomes" id="UP001515500"/>
    </source>
</evidence>
<feature type="region of interest" description="Disordered" evidence="1">
    <location>
        <begin position="1"/>
        <end position="129"/>
    </location>
</feature>
<sequence length="390" mass="43687">MNKGTTKLDEILSVGRTSKGRHGIGYIGESSSVKTEDSGVVFVKSKQRRRRRQRRKDEDKEDGPPCSTDPTRNCRSITEVRMRGTDSEEAHSRREESKDLGKAIVPYVSSQDVEVRETETSSQDLPSGVKDRDDLLRWVRESFPGAYVQRAEEDEQEDSTTVLVGEGSEEQQARDEDAVEKKANRAQAEETVGERSTDAPTSAKEEVATILSEVLGDLHRHAEAPTDTDHITGQVTTTPATSKSSHSSDEIPFKDRVAQITKGKKVVSEKKAQSRKKILKKEKVSKSKRKSFSDPEVEASPRHKKRCTEAAKQGEKPSASSKKEKKKKATQQAKDSDEDRFYDKASNKKFEYVEGRGVVVERMIDEGAFEKYGLASQLRQRSLYKSATFP</sequence>
<gene>
    <name evidence="3" type="primary">LOC120281308</name>
</gene>
<dbReference type="RefSeq" id="XP_039144098.1">
    <property type="nucleotide sequence ID" value="XM_039288164.1"/>
</dbReference>
<feature type="compositionally biased region" description="Basic and acidic residues" evidence="1">
    <location>
        <begin position="246"/>
        <end position="257"/>
    </location>
</feature>
<feature type="compositionally biased region" description="Basic and acidic residues" evidence="1">
    <location>
        <begin position="216"/>
        <end position="230"/>
    </location>
</feature>
<evidence type="ECO:0000256" key="1">
    <source>
        <dbReference type="SAM" id="MobiDB-lite"/>
    </source>
</evidence>
<keyword evidence="2" id="KW-1185">Reference proteome</keyword>
<dbReference type="AlphaFoldDB" id="A0AB40CVS0"/>
<feature type="compositionally biased region" description="Basic and acidic residues" evidence="1">
    <location>
        <begin position="78"/>
        <end position="101"/>
    </location>
</feature>